<dbReference type="AlphaFoldDB" id="A0A0W0TNE6"/>
<protein>
    <submittedName>
        <fullName evidence="1">Type I secretion system LssZ</fullName>
    </submittedName>
</protein>
<dbReference type="RefSeq" id="WP_051550852.1">
    <property type="nucleotide sequence ID" value="NZ_CAAAHN010000004.1"/>
</dbReference>
<dbReference type="Proteomes" id="UP000054785">
    <property type="component" value="Unassembled WGS sequence"/>
</dbReference>
<evidence type="ECO:0000313" key="2">
    <source>
        <dbReference type="Proteomes" id="UP000054785"/>
    </source>
</evidence>
<dbReference type="STRING" id="45065.Lgee_2078"/>
<sequence length="204" mass="22946">MMQTFTAIQYLAPVLSALLLFMGFRKRRVNLVLAALWISLLALMLQYKLMGRAILGAHFDYANAVPYSFNLIIVVAAIVYLLFSSPRFHAYKLVRIVSILFALLLFSASTILLINLWVNARFMESRLDGTPVVQVGTFNKPDWCAYDYVFYIVDTKGRIRYLCPNHYGLLPSTGILEAAPDFLVGQLTTPPKAKIPMEASDSVN</sequence>
<gene>
    <name evidence="1" type="ORF">Lgee_2078</name>
</gene>
<comment type="caution">
    <text evidence="1">The sequence shown here is derived from an EMBL/GenBank/DDBJ whole genome shotgun (WGS) entry which is preliminary data.</text>
</comment>
<dbReference type="EMBL" id="LNYC01000073">
    <property type="protein sequence ID" value="KTC97107.1"/>
    <property type="molecule type" value="Genomic_DNA"/>
</dbReference>
<dbReference type="OrthoDB" id="5652305at2"/>
<evidence type="ECO:0000313" key="1">
    <source>
        <dbReference type="EMBL" id="KTC97107.1"/>
    </source>
</evidence>
<proteinExistence type="predicted"/>
<reference evidence="1 2" key="1">
    <citation type="submission" date="2015-11" db="EMBL/GenBank/DDBJ databases">
        <title>Genomic analysis of 38 Legionella species identifies large and diverse effector repertoires.</title>
        <authorList>
            <person name="Burstein D."/>
            <person name="Amaro F."/>
            <person name="Zusman T."/>
            <person name="Lifshitz Z."/>
            <person name="Cohen O."/>
            <person name="Gilbert J.A."/>
            <person name="Pupko T."/>
            <person name="Shuman H.A."/>
            <person name="Segal G."/>
        </authorList>
    </citation>
    <scope>NUCLEOTIDE SEQUENCE [LARGE SCALE GENOMIC DNA]</scope>
    <source>
        <strain evidence="1 2">ATCC 49504</strain>
    </source>
</reference>
<accession>A0A0W0TNE6</accession>
<organism evidence="1 2">
    <name type="scientific">Legionella geestiana</name>
    <dbReference type="NCBI Taxonomy" id="45065"/>
    <lineage>
        <taxon>Bacteria</taxon>
        <taxon>Pseudomonadati</taxon>
        <taxon>Pseudomonadota</taxon>
        <taxon>Gammaproteobacteria</taxon>
        <taxon>Legionellales</taxon>
        <taxon>Legionellaceae</taxon>
        <taxon>Legionella</taxon>
    </lineage>
</organism>
<keyword evidence="2" id="KW-1185">Reference proteome</keyword>
<dbReference type="PATRIC" id="fig|45065.4.peg.2256"/>
<name>A0A0W0TNE6_9GAMM</name>